<sequence>MRTQVHEGTKSVRHAITAMRAGAVLTVAAAIVAVLDQATGDGLTRRLQAAYPADPGKVDMAKSSILTYLFALAAVGVVLWLWLARASGKGRPWSRVVATVVFVAGTALSAYHFTQPHPMLVTVVGLVPCVAGLAAVAFLWQRGSSAYFAAAH</sequence>
<keyword evidence="1" id="KW-0472">Membrane</keyword>
<feature type="transmembrane region" description="Helical" evidence="1">
    <location>
        <begin position="119"/>
        <end position="140"/>
    </location>
</feature>
<keyword evidence="3" id="KW-1185">Reference proteome</keyword>
<dbReference type="Proteomes" id="UP001501116">
    <property type="component" value="Unassembled WGS sequence"/>
</dbReference>
<evidence type="ECO:0000256" key="1">
    <source>
        <dbReference type="SAM" id="Phobius"/>
    </source>
</evidence>
<keyword evidence="1" id="KW-1133">Transmembrane helix</keyword>
<evidence type="ECO:0000313" key="2">
    <source>
        <dbReference type="EMBL" id="GAA1982749.1"/>
    </source>
</evidence>
<accession>A0ABP5DQ04</accession>
<proteinExistence type="predicted"/>
<feature type="transmembrane region" description="Helical" evidence="1">
    <location>
        <begin position="12"/>
        <end position="35"/>
    </location>
</feature>
<protein>
    <recommendedName>
        <fullName evidence="4">Integral membrane protein</fullName>
    </recommendedName>
</protein>
<name>A0ABP5DQ04_9PSEU</name>
<evidence type="ECO:0000313" key="3">
    <source>
        <dbReference type="Proteomes" id="UP001501116"/>
    </source>
</evidence>
<comment type="caution">
    <text evidence="2">The sequence shown here is derived from an EMBL/GenBank/DDBJ whole genome shotgun (WGS) entry which is preliminary data.</text>
</comment>
<dbReference type="EMBL" id="BAAANN010000037">
    <property type="protein sequence ID" value="GAA1982749.1"/>
    <property type="molecule type" value="Genomic_DNA"/>
</dbReference>
<feature type="transmembrane region" description="Helical" evidence="1">
    <location>
        <begin position="65"/>
        <end position="84"/>
    </location>
</feature>
<feature type="transmembrane region" description="Helical" evidence="1">
    <location>
        <begin position="96"/>
        <end position="113"/>
    </location>
</feature>
<keyword evidence="1" id="KW-0812">Transmembrane</keyword>
<dbReference type="RefSeq" id="WP_344428890.1">
    <property type="nucleotide sequence ID" value="NZ_BAAANN010000037.1"/>
</dbReference>
<organism evidence="2 3">
    <name type="scientific">Amycolatopsis minnesotensis</name>
    <dbReference type="NCBI Taxonomy" id="337894"/>
    <lineage>
        <taxon>Bacteria</taxon>
        <taxon>Bacillati</taxon>
        <taxon>Actinomycetota</taxon>
        <taxon>Actinomycetes</taxon>
        <taxon>Pseudonocardiales</taxon>
        <taxon>Pseudonocardiaceae</taxon>
        <taxon>Amycolatopsis</taxon>
    </lineage>
</organism>
<reference evidence="3" key="1">
    <citation type="journal article" date="2019" name="Int. J. Syst. Evol. Microbiol.">
        <title>The Global Catalogue of Microorganisms (GCM) 10K type strain sequencing project: providing services to taxonomists for standard genome sequencing and annotation.</title>
        <authorList>
            <consortium name="The Broad Institute Genomics Platform"/>
            <consortium name="The Broad Institute Genome Sequencing Center for Infectious Disease"/>
            <person name="Wu L."/>
            <person name="Ma J."/>
        </authorList>
    </citation>
    <scope>NUCLEOTIDE SEQUENCE [LARGE SCALE GENOMIC DNA]</scope>
    <source>
        <strain evidence="3">JCM 14545</strain>
    </source>
</reference>
<evidence type="ECO:0008006" key="4">
    <source>
        <dbReference type="Google" id="ProtNLM"/>
    </source>
</evidence>
<gene>
    <name evidence="2" type="ORF">GCM10009754_69650</name>
</gene>